<feature type="domain" description="Pectinesterase inhibitor" evidence="3">
    <location>
        <begin position="41"/>
        <end position="210"/>
    </location>
</feature>
<name>A0A5J9THC5_9POAL</name>
<feature type="non-terminal residue" evidence="4">
    <location>
        <position position="1"/>
    </location>
</feature>
<dbReference type="Pfam" id="PF04043">
    <property type="entry name" value="PMEI"/>
    <property type="match status" value="1"/>
</dbReference>
<evidence type="ECO:0000259" key="3">
    <source>
        <dbReference type="SMART" id="SM00856"/>
    </source>
</evidence>
<comment type="caution">
    <text evidence="4">The sequence shown here is derived from an EMBL/GenBank/DDBJ whole genome shotgun (WGS) entry which is preliminary data.</text>
</comment>
<evidence type="ECO:0000256" key="1">
    <source>
        <dbReference type="ARBA" id="ARBA00022729"/>
    </source>
</evidence>
<dbReference type="Gene3D" id="1.20.140.40">
    <property type="entry name" value="Invertase/pectin methylesterase inhibitor family protein"/>
    <property type="match status" value="1"/>
</dbReference>
<evidence type="ECO:0000313" key="4">
    <source>
        <dbReference type="EMBL" id="TVU10081.1"/>
    </source>
</evidence>
<dbReference type="InterPro" id="IPR035513">
    <property type="entry name" value="Invertase/methylesterase_inhib"/>
</dbReference>
<protein>
    <recommendedName>
        <fullName evidence="3">Pectinesterase inhibitor domain-containing protein</fullName>
    </recommendedName>
</protein>
<keyword evidence="5" id="KW-1185">Reference proteome</keyword>
<dbReference type="OrthoDB" id="689801at2759"/>
<dbReference type="InterPro" id="IPR006501">
    <property type="entry name" value="Pectinesterase_inhib_dom"/>
</dbReference>
<reference evidence="4 5" key="1">
    <citation type="journal article" date="2019" name="Sci. Rep.">
        <title>A high-quality genome of Eragrostis curvula grass provides insights into Poaceae evolution and supports new strategies to enhance forage quality.</title>
        <authorList>
            <person name="Carballo J."/>
            <person name="Santos B.A.C.M."/>
            <person name="Zappacosta D."/>
            <person name="Garbus I."/>
            <person name="Selva J.P."/>
            <person name="Gallo C.A."/>
            <person name="Diaz A."/>
            <person name="Albertini E."/>
            <person name="Caccamo M."/>
            <person name="Echenique V."/>
        </authorList>
    </citation>
    <scope>NUCLEOTIDE SEQUENCE [LARGE SCALE GENOMIC DNA]</scope>
    <source>
        <strain evidence="5">cv. Victoria</strain>
        <tissue evidence="4">Leaf</tissue>
    </source>
</reference>
<dbReference type="InterPro" id="IPR051955">
    <property type="entry name" value="PME_Inhibitor"/>
</dbReference>
<dbReference type="SMART" id="SM00856">
    <property type="entry name" value="PMEI"/>
    <property type="match status" value="1"/>
</dbReference>
<dbReference type="PANTHER" id="PTHR31080">
    <property type="entry name" value="PECTINESTERASE INHIBITOR-LIKE"/>
    <property type="match status" value="1"/>
</dbReference>
<keyword evidence="1 2" id="KW-0732">Signal</keyword>
<sequence>MAPPQSVFLRLLLLLLPVLAAAFAIPSPASPAQDKPPSDAAADKFLQACCAACASTTDAAVCYDSLLPHASSFEGNVVKVAGAATVIAYARLRSFDHELRSFLHGGSGSGAGVVGAVKSCVKYYPDVLYREDDTLAMLRRLETAAGRREEKAKSNLHTVNSYIGEIYDFTDMCMDGFVSSGAGVLASPVGKMMLAGNATVYLYGGIALDLVASIKL</sequence>
<organism evidence="4 5">
    <name type="scientific">Eragrostis curvula</name>
    <name type="common">weeping love grass</name>
    <dbReference type="NCBI Taxonomy" id="38414"/>
    <lineage>
        <taxon>Eukaryota</taxon>
        <taxon>Viridiplantae</taxon>
        <taxon>Streptophyta</taxon>
        <taxon>Embryophyta</taxon>
        <taxon>Tracheophyta</taxon>
        <taxon>Spermatophyta</taxon>
        <taxon>Magnoliopsida</taxon>
        <taxon>Liliopsida</taxon>
        <taxon>Poales</taxon>
        <taxon>Poaceae</taxon>
        <taxon>PACMAD clade</taxon>
        <taxon>Chloridoideae</taxon>
        <taxon>Eragrostideae</taxon>
        <taxon>Eragrostidinae</taxon>
        <taxon>Eragrostis</taxon>
    </lineage>
</organism>
<dbReference type="Gramene" id="TVU10081">
    <property type="protein sequence ID" value="TVU10081"/>
    <property type="gene ID" value="EJB05_43589"/>
</dbReference>
<evidence type="ECO:0000256" key="2">
    <source>
        <dbReference type="SAM" id="SignalP"/>
    </source>
</evidence>
<feature type="chain" id="PRO_5023919229" description="Pectinesterase inhibitor domain-containing protein" evidence="2">
    <location>
        <begin position="23"/>
        <end position="216"/>
    </location>
</feature>
<proteinExistence type="predicted"/>
<dbReference type="SUPFAM" id="SSF101148">
    <property type="entry name" value="Plant invertase/pectin methylesterase inhibitor"/>
    <property type="match status" value="1"/>
</dbReference>
<accession>A0A5J9THC5</accession>
<gene>
    <name evidence="4" type="ORF">EJB05_43589</name>
</gene>
<dbReference type="AlphaFoldDB" id="A0A5J9THC5"/>
<dbReference type="Proteomes" id="UP000324897">
    <property type="component" value="Chromosome 3"/>
</dbReference>
<dbReference type="PANTHER" id="PTHR31080:SF88">
    <property type="entry name" value="OS08G0222800 PROTEIN"/>
    <property type="match status" value="1"/>
</dbReference>
<evidence type="ECO:0000313" key="5">
    <source>
        <dbReference type="Proteomes" id="UP000324897"/>
    </source>
</evidence>
<feature type="signal peptide" evidence="2">
    <location>
        <begin position="1"/>
        <end position="22"/>
    </location>
</feature>
<dbReference type="EMBL" id="RWGY01000039">
    <property type="protein sequence ID" value="TVU10081.1"/>
    <property type="molecule type" value="Genomic_DNA"/>
</dbReference>
<dbReference type="GO" id="GO:0004857">
    <property type="term" value="F:enzyme inhibitor activity"/>
    <property type="evidence" value="ECO:0007669"/>
    <property type="project" value="InterPro"/>
</dbReference>